<sequence length="122" mass="13538">MKEHTGLFLHTMLLTKKTFEDVAIWKQEVDNYSEEADILLVGNKCDSMDDRAIPKEEGRLKAEKMKIPFIETSAKNDINVDEAVLQLVTPIVERQFPGAVETKSPAPPAPSGAPARRSCVIS</sequence>
<dbReference type="InterPro" id="IPR050305">
    <property type="entry name" value="Small_GTPase_Rab"/>
</dbReference>
<reference evidence="5" key="1">
    <citation type="submission" date="2021-01" db="EMBL/GenBank/DDBJ databases">
        <authorList>
            <person name="Corre E."/>
            <person name="Pelletier E."/>
            <person name="Niang G."/>
            <person name="Scheremetjew M."/>
            <person name="Finn R."/>
            <person name="Kale V."/>
            <person name="Holt S."/>
            <person name="Cochrane G."/>
            <person name="Meng A."/>
            <person name="Brown T."/>
            <person name="Cohen L."/>
        </authorList>
    </citation>
    <scope>NUCLEOTIDE SEQUENCE</scope>
    <source>
        <strain evidence="5">SoJaBio B1-5/56/2</strain>
    </source>
</reference>
<keyword evidence="3" id="KW-0342">GTP-binding</keyword>
<organism evidence="5">
    <name type="scientific">Paramoeba aestuarina</name>
    <dbReference type="NCBI Taxonomy" id="180227"/>
    <lineage>
        <taxon>Eukaryota</taxon>
        <taxon>Amoebozoa</taxon>
        <taxon>Discosea</taxon>
        <taxon>Flabellinia</taxon>
        <taxon>Dactylopodida</taxon>
        <taxon>Paramoebidae</taxon>
        <taxon>Paramoeba</taxon>
    </lineage>
</organism>
<comment type="similarity">
    <text evidence="1">Belongs to the small GTPase superfamily. Rab family.</text>
</comment>
<dbReference type="Gene3D" id="3.40.50.300">
    <property type="entry name" value="P-loop containing nucleotide triphosphate hydrolases"/>
    <property type="match status" value="1"/>
</dbReference>
<dbReference type="PRINTS" id="PR00449">
    <property type="entry name" value="RASTRNSFRMNG"/>
</dbReference>
<evidence type="ECO:0000256" key="4">
    <source>
        <dbReference type="SAM" id="MobiDB-lite"/>
    </source>
</evidence>
<evidence type="ECO:0000256" key="3">
    <source>
        <dbReference type="ARBA" id="ARBA00023134"/>
    </source>
</evidence>
<evidence type="ECO:0000256" key="2">
    <source>
        <dbReference type="ARBA" id="ARBA00022741"/>
    </source>
</evidence>
<protein>
    <submittedName>
        <fullName evidence="5">Uncharacterized protein</fullName>
    </submittedName>
</protein>
<dbReference type="InterPro" id="IPR027417">
    <property type="entry name" value="P-loop_NTPase"/>
</dbReference>
<keyword evidence="2" id="KW-0547">Nucleotide-binding</keyword>
<dbReference type="EMBL" id="HBKR01010990">
    <property type="protein sequence ID" value="CAE2296249.1"/>
    <property type="molecule type" value="Transcribed_RNA"/>
</dbReference>
<dbReference type="PROSITE" id="PS51421">
    <property type="entry name" value="RAS"/>
    <property type="match status" value="1"/>
</dbReference>
<dbReference type="AlphaFoldDB" id="A0A7S4KIL5"/>
<evidence type="ECO:0000256" key="1">
    <source>
        <dbReference type="ARBA" id="ARBA00006270"/>
    </source>
</evidence>
<dbReference type="GO" id="GO:0005525">
    <property type="term" value="F:GTP binding"/>
    <property type="evidence" value="ECO:0007669"/>
    <property type="project" value="UniProtKB-KW"/>
</dbReference>
<dbReference type="PANTHER" id="PTHR47980">
    <property type="entry name" value="LD44762P"/>
    <property type="match status" value="1"/>
</dbReference>
<dbReference type="SMART" id="SM00175">
    <property type="entry name" value="RAB"/>
    <property type="match status" value="1"/>
</dbReference>
<dbReference type="SMART" id="SM00173">
    <property type="entry name" value="RAS"/>
    <property type="match status" value="1"/>
</dbReference>
<dbReference type="InterPro" id="IPR001806">
    <property type="entry name" value="Small_GTPase"/>
</dbReference>
<dbReference type="Pfam" id="PF00071">
    <property type="entry name" value="Ras"/>
    <property type="match status" value="1"/>
</dbReference>
<name>A0A7S4KIL5_9EUKA</name>
<dbReference type="PROSITE" id="PS51419">
    <property type="entry name" value="RAB"/>
    <property type="match status" value="1"/>
</dbReference>
<feature type="compositionally biased region" description="Low complexity" evidence="4">
    <location>
        <begin position="112"/>
        <end position="122"/>
    </location>
</feature>
<dbReference type="GO" id="GO:0003924">
    <property type="term" value="F:GTPase activity"/>
    <property type="evidence" value="ECO:0007669"/>
    <property type="project" value="InterPro"/>
</dbReference>
<dbReference type="SUPFAM" id="SSF52540">
    <property type="entry name" value="P-loop containing nucleoside triphosphate hydrolases"/>
    <property type="match status" value="1"/>
</dbReference>
<evidence type="ECO:0000313" key="5">
    <source>
        <dbReference type="EMBL" id="CAE2296249.1"/>
    </source>
</evidence>
<gene>
    <name evidence="5" type="ORF">NAES01612_LOCUS7318</name>
</gene>
<accession>A0A7S4KIL5</accession>
<proteinExistence type="inferred from homology"/>
<feature type="region of interest" description="Disordered" evidence="4">
    <location>
        <begin position="97"/>
        <end position="122"/>
    </location>
</feature>